<name>A0A059UAR8_TMEEL</name>
<dbReference type="GO" id="GO:0006412">
    <property type="term" value="P:translation"/>
    <property type="evidence" value="ECO:0007669"/>
    <property type="project" value="InterPro"/>
</dbReference>
<dbReference type="Gene3D" id="3.30.1140.32">
    <property type="entry name" value="Ribosomal protein S3, C-terminal domain"/>
    <property type="match status" value="1"/>
</dbReference>
<dbReference type="InterPro" id="IPR005704">
    <property type="entry name" value="Ribosomal_uS3_bac-typ"/>
</dbReference>
<dbReference type="AlphaFoldDB" id="A0A059UAR8"/>
<evidence type="ECO:0000259" key="9">
    <source>
        <dbReference type="PROSITE" id="PS50823"/>
    </source>
</evidence>
<dbReference type="HAMAP" id="MF_01309_B">
    <property type="entry name" value="Ribosomal_uS3_B"/>
    <property type="match status" value="1"/>
</dbReference>
<gene>
    <name evidence="10" type="primary">rps3</name>
</gene>
<dbReference type="GO" id="GO:0019843">
    <property type="term" value="F:rRNA binding"/>
    <property type="evidence" value="ECO:0007669"/>
    <property type="project" value="UniProtKB-KW"/>
</dbReference>
<accession>A0A059UAR8</accession>
<keyword evidence="3 7" id="KW-0694">RNA-binding</keyword>
<dbReference type="InterPro" id="IPR018280">
    <property type="entry name" value="Ribosomal_uS3_CS"/>
</dbReference>
<dbReference type="InterPro" id="IPR009019">
    <property type="entry name" value="KH_sf_prok-type"/>
</dbReference>
<proteinExistence type="inferred from homology"/>
<dbReference type="InterPro" id="IPR036419">
    <property type="entry name" value="Ribosomal_S3_C_sf"/>
</dbReference>
<evidence type="ECO:0000256" key="4">
    <source>
        <dbReference type="ARBA" id="ARBA00022980"/>
    </source>
</evidence>
<dbReference type="PANTHER" id="PTHR11760">
    <property type="entry name" value="30S/40S RIBOSOMAL PROTEIN S3"/>
    <property type="match status" value="1"/>
</dbReference>
<dbReference type="InterPro" id="IPR001351">
    <property type="entry name" value="Ribosomal_uS3_C"/>
</dbReference>
<dbReference type="PROSITE" id="PS50823">
    <property type="entry name" value="KH_TYPE_2"/>
    <property type="match status" value="1"/>
</dbReference>
<evidence type="ECO:0000256" key="5">
    <source>
        <dbReference type="ARBA" id="ARBA00023274"/>
    </source>
</evidence>
<dbReference type="NCBIfam" id="TIGR01009">
    <property type="entry name" value="rpsC_bact"/>
    <property type="match status" value="1"/>
</dbReference>
<protein>
    <recommendedName>
        <fullName evidence="6">Small ribosomal subunit protein uS3c</fullName>
    </recommendedName>
</protein>
<dbReference type="SUPFAM" id="SSF54821">
    <property type="entry name" value="Ribosomal protein S3 C-terminal domain"/>
    <property type="match status" value="1"/>
</dbReference>
<dbReference type="InterPro" id="IPR015946">
    <property type="entry name" value="KH_dom-like_a/b"/>
</dbReference>
<comment type="similarity">
    <text evidence="1 8">Belongs to the universal ribosomal protein uS3 family.</text>
</comment>
<dbReference type="EMBL" id="KJ569699">
    <property type="protein sequence ID" value="AHZ58101.1"/>
    <property type="molecule type" value="Genomic_DNA"/>
</dbReference>
<organism evidence="10">
    <name type="scientific">Tmesipteris elongata</name>
    <name type="common">Slender fork-fern</name>
    <dbReference type="NCBI Taxonomy" id="50272"/>
    <lineage>
        <taxon>Eukaryota</taxon>
        <taxon>Viridiplantae</taxon>
        <taxon>Streptophyta</taxon>
        <taxon>Embryophyta</taxon>
        <taxon>Tracheophyta</taxon>
        <taxon>Polypodiopsida</taxon>
        <taxon>Ophioglossidae</taxon>
        <taxon>Psilotales</taxon>
        <taxon>Psilotaceae</taxon>
        <taxon>Tmesipteris</taxon>
    </lineage>
</organism>
<evidence type="ECO:0000256" key="7">
    <source>
        <dbReference type="PROSITE-ProRule" id="PRU00118"/>
    </source>
</evidence>
<dbReference type="InterPro" id="IPR057258">
    <property type="entry name" value="Ribosomal_uS3"/>
</dbReference>
<evidence type="ECO:0000256" key="2">
    <source>
        <dbReference type="ARBA" id="ARBA00022730"/>
    </source>
</evidence>
<dbReference type="PROSITE" id="PS00548">
    <property type="entry name" value="RIBOSOMAL_S3"/>
    <property type="match status" value="1"/>
</dbReference>
<evidence type="ECO:0000313" key="10">
    <source>
        <dbReference type="EMBL" id="AHZ58101.1"/>
    </source>
</evidence>
<sequence>MGQKIHPLGFRLGTTQNHCSYWFAQPKIYSKFVEEDKKIRNCIEKYMQQHTNNPFHYGGIARIEIHRKTDFIRVEISMGFPDLLIDNKGIRFEQLKSNIQEIINSKTQKLWLILKKIDKPYAEPKILAEYIALQLENRVVFRKAVKKALELTGKIKKKGGIKIQIAGRLNGIEIARVEWTRDGRVPLQTIGASINYYYYPAKTIYGILGIKVWIYQND</sequence>
<dbReference type="Gene3D" id="3.30.300.20">
    <property type="match status" value="1"/>
</dbReference>
<evidence type="ECO:0000256" key="6">
    <source>
        <dbReference type="ARBA" id="ARBA00035154"/>
    </source>
</evidence>
<evidence type="ECO:0000256" key="1">
    <source>
        <dbReference type="ARBA" id="ARBA00010761"/>
    </source>
</evidence>
<feature type="domain" description="KH type-2" evidence="9">
    <location>
        <begin position="47"/>
        <end position="118"/>
    </location>
</feature>
<evidence type="ECO:0000256" key="3">
    <source>
        <dbReference type="ARBA" id="ARBA00022884"/>
    </source>
</evidence>
<keyword evidence="5 8" id="KW-0687">Ribonucleoprotein</keyword>
<reference evidence="10" key="1">
    <citation type="journal article" date="2014" name="Genome Biol. Evol.">
        <title>Two new fern chloroplasts and decelerated evolution linked to the long generation time in tree ferns.</title>
        <authorList>
            <person name="Zhong B."/>
            <person name="Fong R."/>
            <person name="Collins L.J."/>
            <person name="McLenachan P.A."/>
            <person name="Penny D."/>
        </authorList>
    </citation>
    <scope>NUCLEOTIDE SEQUENCE</scope>
</reference>
<geneLocation type="plastid" evidence="10"/>
<dbReference type="PANTHER" id="PTHR11760:SF19">
    <property type="entry name" value="SMALL RIBOSOMAL SUBUNIT PROTEIN US3C"/>
    <property type="match status" value="1"/>
</dbReference>
<dbReference type="SUPFAM" id="SSF54814">
    <property type="entry name" value="Prokaryotic type KH domain (KH-domain type II)"/>
    <property type="match status" value="1"/>
</dbReference>
<dbReference type="GO" id="GO:0022627">
    <property type="term" value="C:cytosolic small ribosomal subunit"/>
    <property type="evidence" value="ECO:0007669"/>
    <property type="project" value="TreeGrafter"/>
</dbReference>
<dbReference type="InterPro" id="IPR004044">
    <property type="entry name" value="KH_dom_type_2"/>
</dbReference>
<dbReference type="Pfam" id="PF00189">
    <property type="entry name" value="Ribosomal_S3_C"/>
    <property type="match status" value="1"/>
</dbReference>
<evidence type="ECO:0000256" key="8">
    <source>
        <dbReference type="RuleBase" id="RU003624"/>
    </source>
</evidence>
<keyword evidence="2" id="KW-0699">rRNA-binding</keyword>
<dbReference type="CDD" id="cd02412">
    <property type="entry name" value="KH-II_30S_S3"/>
    <property type="match status" value="1"/>
</dbReference>
<keyword evidence="4 8" id="KW-0689">Ribosomal protein</keyword>
<keyword evidence="10" id="KW-0934">Plastid</keyword>
<dbReference type="GO" id="GO:0003735">
    <property type="term" value="F:structural constituent of ribosome"/>
    <property type="evidence" value="ECO:0007669"/>
    <property type="project" value="InterPro"/>
</dbReference>